<sequence>MLALMLLWIFGLEVAKATPHTKSPPDPTCYPEVRIKRNTIWRVLEMSSLKINCTVLSCKKQSTVTWCKLDETNCKALTEDSNVKIWQEPVDDEINLIMSYMEIKQTTKGYSGEYSCRISEVTAGHAINVTVIHSEHFESTTENTNEFSTTDNKHSKQGFPSVVGHTINVTVINDLSTTDEHSNQGWLPYVIICVAIYVVIFVALVMLISFLRLYVYKSSVAFLIMSICFRISKGLSSHPQDKAPLLDKIPQDLVTVVMFSTADDFQSKFTPAE</sequence>
<dbReference type="Gene3D" id="2.60.40.10">
    <property type="entry name" value="Immunoglobulins"/>
    <property type="match status" value="1"/>
</dbReference>
<feature type="signal peptide" evidence="2">
    <location>
        <begin position="1"/>
        <end position="17"/>
    </location>
</feature>
<dbReference type="AlphaFoldDB" id="A0ABD1J1H6"/>
<dbReference type="InterPro" id="IPR007110">
    <property type="entry name" value="Ig-like_dom"/>
</dbReference>
<accession>A0ABD1J1H6</accession>
<gene>
    <name evidence="4" type="ORF">ACEWY4_022906</name>
</gene>
<protein>
    <recommendedName>
        <fullName evidence="3">Ig-like domain-containing protein</fullName>
    </recommendedName>
</protein>
<dbReference type="InterPro" id="IPR039257">
    <property type="entry name" value="BTLA"/>
</dbReference>
<keyword evidence="2" id="KW-0732">Signal</keyword>
<keyword evidence="5" id="KW-1185">Reference proteome</keyword>
<evidence type="ECO:0000313" key="5">
    <source>
        <dbReference type="Proteomes" id="UP001591681"/>
    </source>
</evidence>
<organism evidence="4 5">
    <name type="scientific">Coilia grayii</name>
    <name type="common">Gray's grenadier anchovy</name>
    <dbReference type="NCBI Taxonomy" id="363190"/>
    <lineage>
        <taxon>Eukaryota</taxon>
        <taxon>Metazoa</taxon>
        <taxon>Chordata</taxon>
        <taxon>Craniata</taxon>
        <taxon>Vertebrata</taxon>
        <taxon>Euteleostomi</taxon>
        <taxon>Actinopterygii</taxon>
        <taxon>Neopterygii</taxon>
        <taxon>Teleostei</taxon>
        <taxon>Clupei</taxon>
        <taxon>Clupeiformes</taxon>
        <taxon>Clupeoidei</taxon>
        <taxon>Engraulidae</taxon>
        <taxon>Coilinae</taxon>
        <taxon>Coilia</taxon>
    </lineage>
</organism>
<keyword evidence="1" id="KW-1133">Transmembrane helix</keyword>
<evidence type="ECO:0000256" key="2">
    <source>
        <dbReference type="SAM" id="SignalP"/>
    </source>
</evidence>
<comment type="caution">
    <text evidence="4">The sequence shown here is derived from an EMBL/GenBank/DDBJ whole genome shotgun (WGS) entry which is preliminary data.</text>
</comment>
<dbReference type="EMBL" id="JBHFQA010000020">
    <property type="protein sequence ID" value="KAL2081053.1"/>
    <property type="molecule type" value="Genomic_DNA"/>
</dbReference>
<dbReference type="PROSITE" id="PS50835">
    <property type="entry name" value="IG_LIKE"/>
    <property type="match status" value="1"/>
</dbReference>
<feature type="chain" id="PRO_5044881348" description="Ig-like domain-containing protein" evidence="2">
    <location>
        <begin position="18"/>
        <end position="273"/>
    </location>
</feature>
<dbReference type="Proteomes" id="UP001591681">
    <property type="component" value="Unassembled WGS sequence"/>
</dbReference>
<dbReference type="SUPFAM" id="SSF48726">
    <property type="entry name" value="Immunoglobulin"/>
    <property type="match status" value="1"/>
</dbReference>
<dbReference type="PANTHER" id="PTHR37996">
    <property type="entry name" value="B- AND T-LYMPHOCYTE ATTENUATOR"/>
    <property type="match status" value="1"/>
</dbReference>
<keyword evidence="1" id="KW-0472">Membrane</keyword>
<dbReference type="InterPro" id="IPR036179">
    <property type="entry name" value="Ig-like_dom_sf"/>
</dbReference>
<feature type="domain" description="Ig-like" evidence="3">
    <location>
        <begin position="31"/>
        <end position="132"/>
    </location>
</feature>
<keyword evidence="1" id="KW-0812">Transmembrane</keyword>
<name>A0ABD1J1H6_9TELE</name>
<evidence type="ECO:0000259" key="3">
    <source>
        <dbReference type="PROSITE" id="PS50835"/>
    </source>
</evidence>
<proteinExistence type="predicted"/>
<reference evidence="4 5" key="1">
    <citation type="submission" date="2024-09" db="EMBL/GenBank/DDBJ databases">
        <title>A chromosome-level genome assembly of Gray's grenadier anchovy, Coilia grayii.</title>
        <authorList>
            <person name="Fu Z."/>
        </authorList>
    </citation>
    <scope>NUCLEOTIDE SEQUENCE [LARGE SCALE GENOMIC DNA]</scope>
    <source>
        <strain evidence="4">G4</strain>
        <tissue evidence="4">Muscle</tissue>
    </source>
</reference>
<evidence type="ECO:0000256" key="1">
    <source>
        <dbReference type="SAM" id="Phobius"/>
    </source>
</evidence>
<dbReference type="InterPro" id="IPR013783">
    <property type="entry name" value="Ig-like_fold"/>
</dbReference>
<dbReference type="PANTHER" id="PTHR37996:SF1">
    <property type="entry name" value="B- AND T-LYMPHOCYTE ATTENUATOR"/>
    <property type="match status" value="1"/>
</dbReference>
<evidence type="ECO:0000313" key="4">
    <source>
        <dbReference type="EMBL" id="KAL2081053.1"/>
    </source>
</evidence>
<feature type="transmembrane region" description="Helical" evidence="1">
    <location>
        <begin position="186"/>
        <end position="215"/>
    </location>
</feature>